<accession>A0A8J2RWM8</accession>
<feature type="region of interest" description="Disordered" evidence="3">
    <location>
        <begin position="48"/>
        <end position="92"/>
    </location>
</feature>
<evidence type="ECO:0000313" key="4">
    <source>
        <dbReference type="EMBL" id="CAH0106356.1"/>
    </source>
</evidence>
<keyword evidence="1" id="KW-0597">Phosphoprotein</keyword>
<feature type="compositionally biased region" description="Polar residues" evidence="3">
    <location>
        <begin position="52"/>
        <end position="71"/>
    </location>
</feature>
<dbReference type="EMBL" id="CAKKLH010000223">
    <property type="protein sequence ID" value="CAH0106356.1"/>
    <property type="molecule type" value="Genomic_DNA"/>
</dbReference>
<sequence length="343" mass="39232">MSKDEREAAINQKIEEMRKKNASIALRYQEIENDKKNAENFSLEATQRMKTRSTTGNVSDNNSPTVKQTTRQPEKVSLDNEPTEPRKIKRRISDASAIVDFRPQRLSEKDLPPPDPVYSYLTDRLREGAFCAPISPITNRKHSTSSQSSEMSIGSSSRSSNSRRTSTTSNSSWTSDTSSKYDGFSNYQPPRKYSVCRDYVRNRRLSEQMNSSMEKEDEMWKNNQQNKVRHQNHTDVTKSFKSNTNTHDREPGKITWVSSDVAESETQLSTEITGETALHPLLKRANSRSEYVKNWRDRHIRNEQSSATEPDINSIIEDVARLAVAVEDVNNNNDMVNHNIPIV</sequence>
<dbReference type="PANTHER" id="PTHR15635">
    <property type="entry name" value="COILED-COIL DOMAIN CONTAINING PROTEIN 9"/>
    <property type="match status" value="1"/>
</dbReference>
<organism evidence="4 5">
    <name type="scientific">Daphnia galeata</name>
    <dbReference type="NCBI Taxonomy" id="27404"/>
    <lineage>
        <taxon>Eukaryota</taxon>
        <taxon>Metazoa</taxon>
        <taxon>Ecdysozoa</taxon>
        <taxon>Arthropoda</taxon>
        <taxon>Crustacea</taxon>
        <taxon>Branchiopoda</taxon>
        <taxon>Diplostraca</taxon>
        <taxon>Cladocera</taxon>
        <taxon>Anomopoda</taxon>
        <taxon>Daphniidae</taxon>
        <taxon>Daphnia</taxon>
    </lineage>
</organism>
<comment type="caution">
    <text evidence="4">The sequence shown here is derived from an EMBL/GenBank/DDBJ whole genome shotgun (WGS) entry which is preliminary data.</text>
</comment>
<evidence type="ECO:0000256" key="1">
    <source>
        <dbReference type="ARBA" id="ARBA00022553"/>
    </source>
</evidence>
<name>A0A8J2RWM8_9CRUS</name>
<protein>
    <submittedName>
        <fullName evidence="4">Uncharacterized protein</fullName>
    </submittedName>
</protein>
<reference evidence="4" key="1">
    <citation type="submission" date="2021-11" db="EMBL/GenBank/DDBJ databases">
        <authorList>
            <person name="Schell T."/>
        </authorList>
    </citation>
    <scope>NUCLEOTIDE SEQUENCE</scope>
    <source>
        <strain evidence="4">M5</strain>
    </source>
</reference>
<dbReference type="OrthoDB" id="10058133at2759"/>
<feature type="region of interest" description="Disordered" evidence="3">
    <location>
        <begin position="132"/>
        <end position="187"/>
    </location>
</feature>
<proteinExistence type="predicted"/>
<evidence type="ECO:0000256" key="3">
    <source>
        <dbReference type="SAM" id="MobiDB-lite"/>
    </source>
</evidence>
<dbReference type="Proteomes" id="UP000789390">
    <property type="component" value="Unassembled WGS sequence"/>
</dbReference>
<keyword evidence="2" id="KW-0175">Coiled coil</keyword>
<dbReference type="PANTHER" id="PTHR15635:SF12">
    <property type="entry name" value="HABP4_PAI-RBP1 DOMAIN-CONTAINING PROTEIN"/>
    <property type="match status" value="1"/>
</dbReference>
<gene>
    <name evidence="4" type="ORF">DGAL_LOCUS9510</name>
</gene>
<dbReference type="InterPro" id="IPR029336">
    <property type="entry name" value="DUF4594"/>
</dbReference>
<feature type="compositionally biased region" description="Basic and acidic residues" evidence="3">
    <location>
        <begin position="72"/>
        <end position="86"/>
    </location>
</feature>
<evidence type="ECO:0000313" key="5">
    <source>
        <dbReference type="Proteomes" id="UP000789390"/>
    </source>
</evidence>
<dbReference type="AlphaFoldDB" id="A0A8J2RWM8"/>
<feature type="compositionally biased region" description="Low complexity" evidence="3">
    <location>
        <begin position="144"/>
        <end position="178"/>
    </location>
</feature>
<keyword evidence="5" id="KW-1185">Reference proteome</keyword>
<evidence type="ECO:0000256" key="2">
    <source>
        <dbReference type="ARBA" id="ARBA00023054"/>
    </source>
</evidence>